<comment type="caution">
    <text evidence="5">The sequence shown here is derived from an EMBL/GenBank/DDBJ whole genome shotgun (WGS) entry which is preliminary data.</text>
</comment>
<evidence type="ECO:0000256" key="1">
    <source>
        <dbReference type="ARBA" id="ARBA00022723"/>
    </source>
</evidence>
<dbReference type="GO" id="GO:0005509">
    <property type="term" value="F:calcium ion binding"/>
    <property type="evidence" value="ECO:0007669"/>
    <property type="project" value="InterPro"/>
</dbReference>
<dbReference type="InterPro" id="IPR041534">
    <property type="entry name" value="EF-hand_13"/>
</dbReference>
<organism evidence="5 6">
    <name type="scientific">Linderina pennispora</name>
    <dbReference type="NCBI Taxonomy" id="61395"/>
    <lineage>
        <taxon>Eukaryota</taxon>
        <taxon>Fungi</taxon>
        <taxon>Fungi incertae sedis</taxon>
        <taxon>Zoopagomycota</taxon>
        <taxon>Kickxellomycotina</taxon>
        <taxon>Kickxellomycetes</taxon>
        <taxon>Kickxellales</taxon>
        <taxon>Kickxellaceae</taxon>
        <taxon>Linderina</taxon>
    </lineage>
</organism>
<dbReference type="PROSITE" id="PS50222">
    <property type="entry name" value="EF_HAND_2"/>
    <property type="match status" value="1"/>
</dbReference>
<feature type="region of interest" description="Disordered" evidence="3">
    <location>
        <begin position="214"/>
        <end position="290"/>
    </location>
</feature>
<evidence type="ECO:0000256" key="3">
    <source>
        <dbReference type="SAM" id="MobiDB-lite"/>
    </source>
</evidence>
<dbReference type="Proteomes" id="UP000193922">
    <property type="component" value="Unassembled WGS sequence"/>
</dbReference>
<reference evidence="5 6" key="1">
    <citation type="submission" date="2016-07" db="EMBL/GenBank/DDBJ databases">
        <title>Pervasive Adenine N6-methylation of Active Genes in Fungi.</title>
        <authorList>
            <consortium name="DOE Joint Genome Institute"/>
            <person name="Mondo S.J."/>
            <person name="Dannebaum R.O."/>
            <person name="Kuo R.C."/>
            <person name="Labutti K."/>
            <person name="Haridas S."/>
            <person name="Kuo A."/>
            <person name="Salamov A."/>
            <person name="Ahrendt S.R."/>
            <person name="Lipzen A."/>
            <person name="Sullivan W."/>
            <person name="Andreopoulos W.B."/>
            <person name="Clum A."/>
            <person name="Lindquist E."/>
            <person name="Daum C."/>
            <person name="Ramamoorthy G.K."/>
            <person name="Gryganskyi A."/>
            <person name="Culley D."/>
            <person name="Magnuson J.K."/>
            <person name="James T.Y."/>
            <person name="O'Malley M.A."/>
            <person name="Stajich J.E."/>
            <person name="Spatafora J.W."/>
            <person name="Visel A."/>
            <person name="Grigoriev I.V."/>
        </authorList>
    </citation>
    <scope>NUCLEOTIDE SEQUENCE [LARGE SCALE GENOMIC DNA]</scope>
    <source>
        <strain evidence="5 6">ATCC 12442</strain>
    </source>
</reference>
<dbReference type="PROSITE" id="PS00018">
    <property type="entry name" value="EF_HAND_1"/>
    <property type="match status" value="2"/>
</dbReference>
<evidence type="ECO:0000313" key="6">
    <source>
        <dbReference type="Proteomes" id="UP000193922"/>
    </source>
</evidence>
<feature type="region of interest" description="Disordered" evidence="3">
    <location>
        <begin position="1"/>
        <end position="30"/>
    </location>
</feature>
<dbReference type="InterPro" id="IPR002048">
    <property type="entry name" value="EF_hand_dom"/>
</dbReference>
<dbReference type="InterPro" id="IPR011992">
    <property type="entry name" value="EF-hand-dom_pair"/>
</dbReference>
<sequence length="798" mass="88940">MGSTTAENALAMTTPRRKSTATQGKGQSLSSPIVQADELCLNPRWSPHLKSPRSNSIISSRLRLQNSPVKSGSSNIMVASLPSSEASSAGTLTSPLSKRARIIQSSSSETLPPLSPVVSNRKRAFRSDLTQDTPFPFSPTSSGLRINYPPSSPLSPTESRKPVGDRGELESPTLSRMRTKGASLALDEKLELNSDDDESPTMSQVSQSLLFHLDLDSPTPRRPLQQGEGDSGALSPLPQGEAGKKAAPVTTPQLCSSLSQVSADEASDTGVTPARRGSSSLSDLPATSKIEHNKQMLVARKQKSTIPQLHVSPLNPRVDGDIEHALKLQLQQAQPYFASCFGARETDFVKVTETCGLPQFANRALFRYVTRQCPDQSASPTSGSRVTGKRIRPADRGTWPSFAHFSDVWTRLRRTSADVHAMLFNILVEDATAPRASLSRDDIRPLVTDVLDHHPELEFLEGEGLFSQRYTETVVERIFYVANRSWDGKITLPQFRKADVVGMLRGVEDGIDVGVDSPGVFSYKHFYVLYCSFFELDSNRDQLLDARDLLCYFTGTLSRRIISRIMMGKGKPFEYKSSRRESARAAKARQEKRLSKGPLRYDLNVRLSDCRMAFKDFIWFLLSEIDKTTPAALEYWFRCLDLDGDGVLTAYELEYFYDEQVCRMEEEMAGDLIMLDDLVCQLSDMVRPEREGMFTLKDLRKVPPTQIPVFIDAFTNLTRFLEHESRTSFLQRQLAQISARALPASSFDDVIRMRIDFLASMPNPWIEFADMEYAALLKDQQEQENGASNAGNESDHPM</sequence>
<proteinExistence type="predicted"/>
<dbReference type="SUPFAM" id="SSF47473">
    <property type="entry name" value="EF-hand"/>
    <property type="match status" value="2"/>
</dbReference>
<dbReference type="PANTHER" id="PTHR14095:SF0">
    <property type="entry name" value="MIP22305P"/>
    <property type="match status" value="1"/>
</dbReference>
<feature type="compositionally biased region" description="Polar residues" evidence="3">
    <location>
        <begin position="250"/>
        <end position="262"/>
    </location>
</feature>
<dbReference type="InterPro" id="IPR018247">
    <property type="entry name" value="EF_Hand_1_Ca_BS"/>
</dbReference>
<keyword evidence="6" id="KW-1185">Reference proteome</keyword>
<feature type="region of interest" description="Disordered" evidence="3">
    <location>
        <begin position="124"/>
        <end position="180"/>
    </location>
</feature>
<protein>
    <recommendedName>
        <fullName evidence="4">EF-hand domain-containing protein</fullName>
    </recommendedName>
</protein>
<dbReference type="RefSeq" id="XP_040742379.1">
    <property type="nucleotide sequence ID" value="XM_040883890.1"/>
</dbReference>
<keyword evidence="2" id="KW-0106">Calcium</keyword>
<dbReference type="PANTHER" id="PTHR14095">
    <property type="entry name" value="PHOSPHATASE 2A REGULATORY SUBUNIT-RELATED"/>
    <property type="match status" value="1"/>
</dbReference>
<dbReference type="EMBL" id="MCFD01000009">
    <property type="protein sequence ID" value="ORX68597.1"/>
    <property type="molecule type" value="Genomic_DNA"/>
</dbReference>
<dbReference type="GO" id="GO:0019888">
    <property type="term" value="F:protein phosphatase regulator activity"/>
    <property type="evidence" value="ECO:0007669"/>
    <property type="project" value="TreeGrafter"/>
</dbReference>
<feature type="compositionally biased region" description="Polar residues" evidence="3">
    <location>
        <begin position="20"/>
        <end position="30"/>
    </location>
</feature>
<dbReference type="AlphaFoldDB" id="A0A1Y1W4Z8"/>
<feature type="compositionally biased region" description="Polar residues" evidence="3">
    <location>
        <begin position="128"/>
        <end position="144"/>
    </location>
</feature>
<dbReference type="STRING" id="61395.A0A1Y1W4Z8"/>
<keyword evidence="1" id="KW-0479">Metal-binding</keyword>
<evidence type="ECO:0000256" key="2">
    <source>
        <dbReference type="ARBA" id="ARBA00022837"/>
    </source>
</evidence>
<dbReference type="Gene3D" id="1.10.238.230">
    <property type="match status" value="1"/>
</dbReference>
<evidence type="ECO:0000259" key="4">
    <source>
        <dbReference type="PROSITE" id="PS50222"/>
    </source>
</evidence>
<dbReference type="Pfam" id="PF17958">
    <property type="entry name" value="EF-hand_13"/>
    <property type="match status" value="1"/>
</dbReference>
<dbReference type="GO" id="GO:0000159">
    <property type="term" value="C:protein phosphatase type 2A complex"/>
    <property type="evidence" value="ECO:0007669"/>
    <property type="project" value="TreeGrafter"/>
</dbReference>
<name>A0A1Y1W4Z8_9FUNG</name>
<accession>A0A1Y1W4Z8</accession>
<dbReference type="Gene3D" id="1.10.238.10">
    <property type="entry name" value="EF-hand"/>
    <property type="match status" value="1"/>
</dbReference>
<dbReference type="OrthoDB" id="5586at2759"/>
<feature type="domain" description="EF-hand" evidence="4">
    <location>
        <begin position="628"/>
        <end position="663"/>
    </location>
</feature>
<feature type="compositionally biased region" description="Basic and acidic residues" evidence="3">
    <location>
        <begin position="158"/>
        <end position="169"/>
    </location>
</feature>
<gene>
    <name evidence="5" type="ORF">DL89DRAFT_180675</name>
</gene>
<evidence type="ECO:0000313" key="5">
    <source>
        <dbReference type="EMBL" id="ORX68597.1"/>
    </source>
</evidence>
<dbReference type="Gene3D" id="1.10.238.220">
    <property type="match status" value="1"/>
</dbReference>
<dbReference type="GeneID" id="63800538"/>